<dbReference type="AlphaFoldDB" id="A0A428KSB7"/>
<dbReference type="PROSITE" id="PS51257">
    <property type="entry name" value="PROKAR_LIPOPROTEIN"/>
    <property type="match status" value="1"/>
</dbReference>
<evidence type="ECO:0000313" key="2">
    <source>
        <dbReference type="EMBL" id="RSK49420.1"/>
    </source>
</evidence>
<evidence type="ECO:0000313" key="3">
    <source>
        <dbReference type="Proteomes" id="UP000273500"/>
    </source>
</evidence>
<dbReference type="NCBIfam" id="NF046077">
    <property type="entry name" value="LPS_M949_RS01915"/>
    <property type="match status" value="1"/>
</dbReference>
<keyword evidence="3" id="KW-1185">Reference proteome</keyword>
<dbReference type="EMBL" id="RWIT01000003">
    <property type="protein sequence ID" value="RSK49420.1"/>
    <property type="molecule type" value="Genomic_DNA"/>
</dbReference>
<proteinExistence type="predicted"/>
<organism evidence="2 3">
    <name type="scientific">Hymenobacter rigui</name>
    <dbReference type="NCBI Taxonomy" id="334424"/>
    <lineage>
        <taxon>Bacteria</taxon>
        <taxon>Pseudomonadati</taxon>
        <taxon>Bacteroidota</taxon>
        <taxon>Cytophagia</taxon>
        <taxon>Cytophagales</taxon>
        <taxon>Hymenobacteraceae</taxon>
        <taxon>Hymenobacter</taxon>
    </lineage>
</organism>
<feature type="compositionally biased region" description="Polar residues" evidence="1">
    <location>
        <begin position="37"/>
        <end position="50"/>
    </location>
</feature>
<reference evidence="2 3" key="1">
    <citation type="submission" date="2018-12" db="EMBL/GenBank/DDBJ databases">
        <authorList>
            <person name="Feng G."/>
            <person name="Zhu H."/>
        </authorList>
    </citation>
    <scope>NUCLEOTIDE SEQUENCE [LARGE SCALE GENOMIC DNA]</scope>
    <source>
        <strain evidence="2 3">KCTC 12533</strain>
    </source>
</reference>
<dbReference type="InterPro" id="IPR058148">
    <property type="entry name" value="M949_RS01915-like_dom"/>
</dbReference>
<sequence length="262" mass="28850">MRYSLSVLALVVLGCSEPKPDKAAGSATPGTEKATAASETTDTVSVQSLPADQLPAGVPSQPGKVLEMKQWTDTNGLNLLVITRTPEQDEPANPDEPDGASHAEMYARQYVQRAGTWQELWHLQDGVQHCPFDLWIGPVPGATTVTDLDHDGQTETTLLYSLTCTSDVSPANLKLIMREGPAKYALRGYTVVQYDSVPLIQRIPASPCCLDTISAARLEEHYELLAGRYETEKEFRNAPPAFLQFARRQWQRFSSKATMEDL</sequence>
<evidence type="ECO:0008006" key="4">
    <source>
        <dbReference type="Google" id="ProtNLM"/>
    </source>
</evidence>
<gene>
    <name evidence="2" type="ORF">EI291_07985</name>
</gene>
<dbReference type="RefSeq" id="WP_125419276.1">
    <property type="nucleotide sequence ID" value="NZ_RWIT01000003.1"/>
</dbReference>
<comment type="caution">
    <text evidence="2">The sequence shown here is derived from an EMBL/GenBank/DDBJ whole genome shotgun (WGS) entry which is preliminary data.</text>
</comment>
<dbReference type="Proteomes" id="UP000273500">
    <property type="component" value="Unassembled WGS sequence"/>
</dbReference>
<name>A0A428KSB7_9BACT</name>
<feature type="region of interest" description="Disordered" evidence="1">
    <location>
        <begin position="18"/>
        <end position="61"/>
    </location>
</feature>
<protein>
    <recommendedName>
        <fullName evidence="4">Lipoprotein</fullName>
    </recommendedName>
</protein>
<evidence type="ECO:0000256" key="1">
    <source>
        <dbReference type="SAM" id="MobiDB-lite"/>
    </source>
</evidence>
<dbReference type="OrthoDB" id="8585774at2"/>
<accession>A0A428KSB7</accession>